<dbReference type="InterPro" id="IPR049326">
    <property type="entry name" value="Rhodopsin_dom_fungi"/>
</dbReference>
<feature type="transmembrane region" description="Helical" evidence="7">
    <location>
        <begin position="102"/>
        <end position="122"/>
    </location>
</feature>
<evidence type="ECO:0000256" key="1">
    <source>
        <dbReference type="ARBA" id="ARBA00004141"/>
    </source>
</evidence>
<feature type="compositionally biased region" description="Low complexity" evidence="6">
    <location>
        <begin position="291"/>
        <end position="303"/>
    </location>
</feature>
<dbReference type="AlphaFoldDB" id="A0A1L9SJL1"/>
<dbReference type="GeneID" id="34615769"/>
<gene>
    <name evidence="9" type="ORF">ASPZODRAFT_65422</name>
</gene>
<feature type="domain" description="Rhodopsin" evidence="8">
    <location>
        <begin position="37"/>
        <end position="262"/>
    </location>
</feature>
<dbReference type="EMBL" id="KV878341">
    <property type="protein sequence ID" value="OJJ47301.1"/>
    <property type="molecule type" value="Genomic_DNA"/>
</dbReference>
<keyword evidence="4 7" id="KW-0472">Membrane</keyword>
<dbReference type="InterPro" id="IPR052337">
    <property type="entry name" value="SAT4-like"/>
</dbReference>
<dbReference type="OrthoDB" id="5022096at2759"/>
<evidence type="ECO:0000256" key="3">
    <source>
        <dbReference type="ARBA" id="ARBA00022989"/>
    </source>
</evidence>
<feature type="region of interest" description="Disordered" evidence="6">
    <location>
        <begin position="290"/>
        <end position="333"/>
    </location>
</feature>
<evidence type="ECO:0000256" key="6">
    <source>
        <dbReference type="SAM" id="MobiDB-lite"/>
    </source>
</evidence>
<evidence type="ECO:0000313" key="10">
    <source>
        <dbReference type="Proteomes" id="UP000184188"/>
    </source>
</evidence>
<dbReference type="Proteomes" id="UP000184188">
    <property type="component" value="Unassembled WGS sequence"/>
</dbReference>
<keyword evidence="3 7" id="KW-1133">Transmembrane helix</keyword>
<protein>
    <recommendedName>
        <fullName evidence="8">Rhodopsin domain-containing protein</fullName>
    </recommendedName>
</protein>
<dbReference type="RefSeq" id="XP_022581811.1">
    <property type="nucleotide sequence ID" value="XM_022729305.1"/>
</dbReference>
<comment type="subcellular location">
    <subcellularLocation>
        <location evidence="1">Membrane</location>
        <topology evidence="1">Multi-pass membrane protein</topology>
    </subcellularLocation>
</comment>
<dbReference type="VEuPathDB" id="FungiDB:ASPZODRAFT_65422"/>
<evidence type="ECO:0000259" key="8">
    <source>
        <dbReference type="Pfam" id="PF20684"/>
    </source>
</evidence>
<reference evidence="10" key="1">
    <citation type="journal article" date="2017" name="Genome Biol.">
        <title>Comparative genomics reveals high biological diversity and specific adaptations in the industrially and medically important fungal genus Aspergillus.</title>
        <authorList>
            <person name="de Vries R.P."/>
            <person name="Riley R."/>
            <person name="Wiebenga A."/>
            <person name="Aguilar-Osorio G."/>
            <person name="Amillis S."/>
            <person name="Uchima C.A."/>
            <person name="Anderluh G."/>
            <person name="Asadollahi M."/>
            <person name="Askin M."/>
            <person name="Barry K."/>
            <person name="Battaglia E."/>
            <person name="Bayram O."/>
            <person name="Benocci T."/>
            <person name="Braus-Stromeyer S.A."/>
            <person name="Caldana C."/>
            <person name="Canovas D."/>
            <person name="Cerqueira G.C."/>
            <person name="Chen F."/>
            <person name="Chen W."/>
            <person name="Choi C."/>
            <person name="Clum A."/>
            <person name="Dos Santos R.A."/>
            <person name="Damasio A.R."/>
            <person name="Diallinas G."/>
            <person name="Emri T."/>
            <person name="Fekete E."/>
            <person name="Flipphi M."/>
            <person name="Freyberg S."/>
            <person name="Gallo A."/>
            <person name="Gournas C."/>
            <person name="Habgood R."/>
            <person name="Hainaut M."/>
            <person name="Harispe M.L."/>
            <person name="Henrissat B."/>
            <person name="Hilden K.S."/>
            <person name="Hope R."/>
            <person name="Hossain A."/>
            <person name="Karabika E."/>
            <person name="Karaffa L."/>
            <person name="Karanyi Z."/>
            <person name="Krasevec N."/>
            <person name="Kuo A."/>
            <person name="Kusch H."/>
            <person name="LaButti K."/>
            <person name="Lagendijk E.L."/>
            <person name="Lapidus A."/>
            <person name="Levasseur A."/>
            <person name="Lindquist E."/>
            <person name="Lipzen A."/>
            <person name="Logrieco A.F."/>
            <person name="MacCabe A."/>
            <person name="Maekelae M.R."/>
            <person name="Malavazi I."/>
            <person name="Melin P."/>
            <person name="Meyer V."/>
            <person name="Mielnichuk N."/>
            <person name="Miskei M."/>
            <person name="Molnar A.P."/>
            <person name="Mule G."/>
            <person name="Ngan C.Y."/>
            <person name="Orejas M."/>
            <person name="Orosz E."/>
            <person name="Ouedraogo J.P."/>
            <person name="Overkamp K.M."/>
            <person name="Park H.-S."/>
            <person name="Perrone G."/>
            <person name="Piumi F."/>
            <person name="Punt P.J."/>
            <person name="Ram A.F."/>
            <person name="Ramon A."/>
            <person name="Rauscher S."/>
            <person name="Record E."/>
            <person name="Riano-Pachon D.M."/>
            <person name="Robert V."/>
            <person name="Roehrig J."/>
            <person name="Ruller R."/>
            <person name="Salamov A."/>
            <person name="Salih N.S."/>
            <person name="Samson R.A."/>
            <person name="Sandor E."/>
            <person name="Sanguinetti M."/>
            <person name="Schuetze T."/>
            <person name="Sepcic K."/>
            <person name="Shelest E."/>
            <person name="Sherlock G."/>
            <person name="Sophianopoulou V."/>
            <person name="Squina F.M."/>
            <person name="Sun H."/>
            <person name="Susca A."/>
            <person name="Todd R.B."/>
            <person name="Tsang A."/>
            <person name="Unkles S.E."/>
            <person name="van de Wiele N."/>
            <person name="van Rossen-Uffink D."/>
            <person name="Oliveira J.V."/>
            <person name="Vesth T.C."/>
            <person name="Visser J."/>
            <person name="Yu J.-H."/>
            <person name="Zhou M."/>
            <person name="Andersen M.R."/>
            <person name="Archer D.B."/>
            <person name="Baker S.E."/>
            <person name="Benoit I."/>
            <person name="Brakhage A.A."/>
            <person name="Braus G.H."/>
            <person name="Fischer R."/>
            <person name="Frisvad J.C."/>
            <person name="Goldman G.H."/>
            <person name="Houbraken J."/>
            <person name="Oakley B."/>
            <person name="Pocsi I."/>
            <person name="Scazzocchio C."/>
            <person name="Seiboth B."/>
            <person name="vanKuyk P.A."/>
            <person name="Wortman J."/>
            <person name="Dyer P.S."/>
            <person name="Grigoriev I.V."/>
        </authorList>
    </citation>
    <scope>NUCLEOTIDE SEQUENCE [LARGE SCALE GENOMIC DNA]</scope>
    <source>
        <strain evidence="10">CBS 506.65</strain>
    </source>
</reference>
<dbReference type="STRING" id="1073090.A0A1L9SJL1"/>
<name>A0A1L9SJL1_9EURO</name>
<evidence type="ECO:0000256" key="5">
    <source>
        <dbReference type="ARBA" id="ARBA00038359"/>
    </source>
</evidence>
<keyword evidence="10" id="KW-1185">Reference proteome</keyword>
<keyword evidence="2 7" id="KW-0812">Transmembrane</keyword>
<evidence type="ECO:0000256" key="4">
    <source>
        <dbReference type="ARBA" id="ARBA00023136"/>
    </source>
</evidence>
<organism evidence="9 10">
    <name type="scientific">Penicilliopsis zonata CBS 506.65</name>
    <dbReference type="NCBI Taxonomy" id="1073090"/>
    <lineage>
        <taxon>Eukaryota</taxon>
        <taxon>Fungi</taxon>
        <taxon>Dikarya</taxon>
        <taxon>Ascomycota</taxon>
        <taxon>Pezizomycotina</taxon>
        <taxon>Eurotiomycetes</taxon>
        <taxon>Eurotiomycetidae</taxon>
        <taxon>Eurotiales</taxon>
        <taxon>Aspergillaceae</taxon>
        <taxon>Penicilliopsis</taxon>
    </lineage>
</organism>
<comment type="similarity">
    <text evidence="5">Belongs to the SAT4 family.</text>
</comment>
<feature type="transmembrane region" description="Helical" evidence="7">
    <location>
        <begin position="197"/>
        <end position="224"/>
    </location>
</feature>
<evidence type="ECO:0000256" key="2">
    <source>
        <dbReference type="ARBA" id="ARBA00022692"/>
    </source>
</evidence>
<feature type="transmembrane region" description="Helical" evidence="7">
    <location>
        <begin position="53"/>
        <end position="70"/>
    </location>
</feature>
<feature type="transmembrane region" description="Helical" evidence="7">
    <location>
        <begin position="20"/>
        <end position="41"/>
    </location>
</feature>
<dbReference type="PANTHER" id="PTHR33048:SF167">
    <property type="entry name" value="INTEGRAL MEMBRANE PROTEIN"/>
    <property type="match status" value="1"/>
</dbReference>
<accession>A0A1L9SJL1</accession>
<sequence length="382" mass="41620">MTVSHPGGEGLPNVNRGPSILVATSIVTGCALATVVARMYVRVFVIRNVGFDDWAMLLTMLLSLAGWAIIVPEVKYGAGRHTVYVEKTAVKAMHLNFATQAIYLWSIGLVKISIGFFLLRFAPKRGYKIFIITTLIFECKDIRTIWDSSIVSKCFTTTELLALSYTNTALNILTDFIFATLPALMLRHLQVNRRTKASLTCILSLGVLACAAACVKLSILPHYGQTGDFLWDYTDLTIWVVAESNIGIIAGSLPTLKPLFKRFLDTYASRSKSQGYTSGGRDTFRMQKLAGSRSRYGPGSRGSRQMRISNGGDDFDALRDGKSPTVANGKGKGNGMGFGTVIVSTRGGSNSSEERILPLQGSEGIGIMMTREVEVTETRGND</sequence>
<evidence type="ECO:0000256" key="7">
    <source>
        <dbReference type="SAM" id="Phobius"/>
    </source>
</evidence>
<dbReference type="GO" id="GO:0016020">
    <property type="term" value="C:membrane"/>
    <property type="evidence" value="ECO:0007669"/>
    <property type="project" value="UniProtKB-SubCell"/>
</dbReference>
<dbReference type="PANTHER" id="PTHR33048">
    <property type="entry name" value="PTH11-LIKE INTEGRAL MEMBRANE PROTEIN (AFU_ORTHOLOGUE AFUA_5G11245)"/>
    <property type="match status" value="1"/>
</dbReference>
<proteinExistence type="inferred from homology"/>
<dbReference type="Pfam" id="PF20684">
    <property type="entry name" value="Fung_rhodopsin"/>
    <property type="match status" value="1"/>
</dbReference>
<evidence type="ECO:0000313" key="9">
    <source>
        <dbReference type="EMBL" id="OJJ47301.1"/>
    </source>
</evidence>
<feature type="transmembrane region" description="Helical" evidence="7">
    <location>
        <begin position="236"/>
        <end position="256"/>
    </location>
</feature>